<comment type="caution">
    <text evidence="7">The sequence shown here is derived from an EMBL/GenBank/DDBJ whole genome shotgun (WGS) entry which is preliminary data.</text>
</comment>
<dbReference type="Gene3D" id="3.30.420.40">
    <property type="match status" value="2"/>
</dbReference>
<keyword evidence="2 4" id="KW-0808">Transferase</keyword>
<protein>
    <recommendedName>
        <fullName evidence="9">Xylulokinase</fullName>
    </recommendedName>
</protein>
<evidence type="ECO:0000259" key="5">
    <source>
        <dbReference type="Pfam" id="PF00370"/>
    </source>
</evidence>
<dbReference type="InterPro" id="IPR018484">
    <property type="entry name" value="FGGY_N"/>
</dbReference>
<dbReference type="InterPro" id="IPR000577">
    <property type="entry name" value="Carb_kinase_FGGY"/>
</dbReference>
<dbReference type="PIRSF" id="PIRSF000538">
    <property type="entry name" value="GlpK"/>
    <property type="match status" value="1"/>
</dbReference>
<dbReference type="Proteomes" id="UP000264541">
    <property type="component" value="Unassembled WGS sequence"/>
</dbReference>
<accession>A0A372LEA2</accession>
<dbReference type="RefSeq" id="WP_117328101.1">
    <property type="nucleotide sequence ID" value="NZ_QVTE01000054.1"/>
</dbReference>
<keyword evidence="3 4" id="KW-0418">Kinase</keyword>
<dbReference type="Pfam" id="PF02782">
    <property type="entry name" value="FGGY_C"/>
    <property type="match status" value="1"/>
</dbReference>
<dbReference type="EMBL" id="QVTE01000054">
    <property type="protein sequence ID" value="RFU64635.1"/>
    <property type="molecule type" value="Genomic_DNA"/>
</dbReference>
<organism evidence="7 8">
    <name type="scientific">Peribacillus saganii</name>
    <dbReference type="NCBI Taxonomy" id="2303992"/>
    <lineage>
        <taxon>Bacteria</taxon>
        <taxon>Bacillati</taxon>
        <taxon>Bacillota</taxon>
        <taxon>Bacilli</taxon>
        <taxon>Bacillales</taxon>
        <taxon>Bacillaceae</taxon>
        <taxon>Peribacillus</taxon>
    </lineage>
</organism>
<evidence type="ECO:0000256" key="1">
    <source>
        <dbReference type="ARBA" id="ARBA00009156"/>
    </source>
</evidence>
<dbReference type="PANTHER" id="PTHR43095">
    <property type="entry name" value="SUGAR KINASE"/>
    <property type="match status" value="1"/>
</dbReference>
<comment type="similarity">
    <text evidence="1 4">Belongs to the FGGY kinase family.</text>
</comment>
<dbReference type="PANTHER" id="PTHR43095:SF5">
    <property type="entry name" value="XYLULOSE KINASE"/>
    <property type="match status" value="1"/>
</dbReference>
<evidence type="ECO:0000256" key="2">
    <source>
        <dbReference type="ARBA" id="ARBA00022679"/>
    </source>
</evidence>
<dbReference type="OrthoDB" id="9805576at2"/>
<dbReference type="InterPro" id="IPR018485">
    <property type="entry name" value="FGGY_C"/>
</dbReference>
<evidence type="ECO:0000313" key="7">
    <source>
        <dbReference type="EMBL" id="RFU64635.1"/>
    </source>
</evidence>
<dbReference type="InterPro" id="IPR050406">
    <property type="entry name" value="FGGY_Carb_Kinase"/>
</dbReference>
<evidence type="ECO:0000256" key="4">
    <source>
        <dbReference type="RuleBase" id="RU003733"/>
    </source>
</evidence>
<dbReference type="InterPro" id="IPR043129">
    <property type="entry name" value="ATPase_NBD"/>
</dbReference>
<proteinExistence type="inferred from homology"/>
<feature type="domain" description="Carbohydrate kinase FGGY C-terminal" evidence="6">
    <location>
        <begin position="299"/>
        <end position="439"/>
    </location>
</feature>
<dbReference type="CDD" id="cd07805">
    <property type="entry name" value="ASKHA_NBD_FGGY_CvXK-like"/>
    <property type="match status" value="1"/>
</dbReference>
<evidence type="ECO:0000256" key="3">
    <source>
        <dbReference type="ARBA" id="ARBA00022777"/>
    </source>
</evidence>
<name>A0A372LEA2_9BACI</name>
<keyword evidence="8" id="KW-1185">Reference proteome</keyword>
<sequence>MELIASFDIGTTAVKAILINNQAEIYGKYSYEINTIHGDNGAVEQSPEDWWEAIKYIANKWWEKEAIDASDIKMITFSGQMEDVIPILESGKKTNAILYSDTRAEAEAESINEEFPDLSIITGNAIAASTPLAKLLWMKKNQKEKYQLTNCFVFSAKDYIIYQLTGTFATDPVTGATTGMMDIKSRDWSNSILESIGIEPKMMPNINEPAEMVGIINREAAAETGFLENTPVLCGCGDAGASTMGAGAIREGDSYLYLGTTGWVAIPLRDDSPKQNGIFTLAHLPQKINISIAPLLNVGNVYRWAARTFIDQDKKNLYQAFEESVQNSTPGSNGLLFLPYLHGERCPVNDSEAKGTFWGVSPATSRSDFSRAVVEGICFSFRQILELQIKEAEGTITLIGGGAKSASWCQCIADILGRPVRIPHESEFLPSLGAASAAFLQQGWVESYEEFVERVIKAIPATVFFPNLGYKEIYDSAYEKYLKLYPSLKGF</sequence>
<gene>
    <name evidence="7" type="ORF">D0469_17915</name>
</gene>
<evidence type="ECO:0000259" key="6">
    <source>
        <dbReference type="Pfam" id="PF02782"/>
    </source>
</evidence>
<dbReference type="Pfam" id="PF00370">
    <property type="entry name" value="FGGY_N"/>
    <property type="match status" value="1"/>
</dbReference>
<dbReference type="GO" id="GO:0005975">
    <property type="term" value="P:carbohydrate metabolic process"/>
    <property type="evidence" value="ECO:0007669"/>
    <property type="project" value="InterPro"/>
</dbReference>
<evidence type="ECO:0000313" key="8">
    <source>
        <dbReference type="Proteomes" id="UP000264541"/>
    </source>
</evidence>
<evidence type="ECO:0008006" key="9">
    <source>
        <dbReference type="Google" id="ProtNLM"/>
    </source>
</evidence>
<dbReference type="AlphaFoldDB" id="A0A372LEA2"/>
<dbReference type="SUPFAM" id="SSF53067">
    <property type="entry name" value="Actin-like ATPase domain"/>
    <property type="match status" value="2"/>
</dbReference>
<feature type="domain" description="Carbohydrate kinase FGGY N-terminal" evidence="5">
    <location>
        <begin position="4"/>
        <end position="245"/>
    </location>
</feature>
<dbReference type="PROSITE" id="PS00445">
    <property type="entry name" value="FGGY_KINASES_2"/>
    <property type="match status" value="1"/>
</dbReference>
<dbReference type="GO" id="GO:0016301">
    <property type="term" value="F:kinase activity"/>
    <property type="evidence" value="ECO:0007669"/>
    <property type="project" value="UniProtKB-KW"/>
</dbReference>
<dbReference type="InterPro" id="IPR018483">
    <property type="entry name" value="Carb_kinase_FGGY_CS"/>
</dbReference>
<dbReference type="GO" id="GO:0016773">
    <property type="term" value="F:phosphotransferase activity, alcohol group as acceptor"/>
    <property type="evidence" value="ECO:0007669"/>
    <property type="project" value="InterPro"/>
</dbReference>
<reference evidence="7 8" key="1">
    <citation type="submission" date="2018-08" db="EMBL/GenBank/DDBJ databases">
        <title>Bacillus chawlae sp. nov., Bacillus glennii sp. nov., and Bacillus saganii sp. nov. Isolated from the Vehicle Assembly Building at Kennedy Space Center where the Viking Spacecraft were Assembled.</title>
        <authorList>
            <person name="Seuylemezian A."/>
            <person name="Vaishampayan P."/>
        </authorList>
    </citation>
    <scope>NUCLEOTIDE SEQUENCE [LARGE SCALE GENOMIC DNA]</scope>
    <source>
        <strain evidence="7 8">V47-23a</strain>
    </source>
</reference>